<dbReference type="PANTHER" id="PTHR32108:SF9">
    <property type="entry name" value="REVERSE TRANSCRIPTASE RNASE H-LIKE DOMAIN-CONTAINING PROTEIN"/>
    <property type="match status" value="1"/>
</dbReference>
<name>A0AAV9KA03_9SOLN</name>
<evidence type="ECO:0000313" key="3">
    <source>
        <dbReference type="Proteomes" id="UP001311915"/>
    </source>
</evidence>
<feature type="region of interest" description="Disordered" evidence="1">
    <location>
        <begin position="43"/>
        <end position="63"/>
    </location>
</feature>
<protein>
    <submittedName>
        <fullName evidence="2">Uncharacterized protein</fullName>
    </submittedName>
</protein>
<feature type="compositionally biased region" description="Low complexity" evidence="1">
    <location>
        <begin position="43"/>
        <end position="52"/>
    </location>
</feature>
<accession>A0AAV9KA03</accession>
<gene>
    <name evidence="2" type="ORF">R3W88_004529</name>
</gene>
<dbReference type="PANTHER" id="PTHR32108">
    <property type="entry name" value="DNA-DIRECTED RNA POLYMERASE SUBUNIT ALPHA"/>
    <property type="match status" value="1"/>
</dbReference>
<dbReference type="AlphaFoldDB" id="A0AAV9KA03"/>
<comment type="caution">
    <text evidence="2">The sequence shown here is derived from an EMBL/GenBank/DDBJ whole genome shotgun (WGS) entry which is preliminary data.</text>
</comment>
<keyword evidence="3" id="KW-1185">Reference proteome</keyword>
<sequence>MGRPFHLTIKIGEMVESGLKIGRIVSQATIKATTQAIQGGSGISSLASGSRGAQRNSNCPYPPVQGQSSYPQHYYLYVPQYPVSPYPYTVFNAQSYGHKRKFTSLGKSYSNLFQKLMKIGVIESIPPYRLNPTAPGHNTDNCWTLKGAIEKLINHGVVVVTNDQNTPNETNNPLPEDMLLKNSNPVASLSVEGVNLDTKVLCVPRLYVSKGFSLAQQDQSCLAKLKEPIFVKPVQQLSVTDTKVVPWNYNKIIVVYRGKEIKVPDYSVVEQ</sequence>
<dbReference type="EMBL" id="JAWPEI010000011">
    <property type="protein sequence ID" value="KAK4710016.1"/>
    <property type="molecule type" value="Genomic_DNA"/>
</dbReference>
<evidence type="ECO:0000313" key="2">
    <source>
        <dbReference type="EMBL" id="KAK4710016.1"/>
    </source>
</evidence>
<feature type="compositionally biased region" description="Polar residues" evidence="1">
    <location>
        <begin position="53"/>
        <end position="63"/>
    </location>
</feature>
<dbReference type="Proteomes" id="UP001311915">
    <property type="component" value="Unassembled WGS sequence"/>
</dbReference>
<evidence type="ECO:0000256" key="1">
    <source>
        <dbReference type="SAM" id="MobiDB-lite"/>
    </source>
</evidence>
<proteinExistence type="predicted"/>
<organism evidence="2 3">
    <name type="scientific">Solanum pinnatisectum</name>
    <name type="common">tansyleaf nightshade</name>
    <dbReference type="NCBI Taxonomy" id="50273"/>
    <lineage>
        <taxon>Eukaryota</taxon>
        <taxon>Viridiplantae</taxon>
        <taxon>Streptophyta</taxon>
        <taxon>Embryophyta</taxon>
        <taxon>Tracheophyta</taxon>
        <taxon>Spermatophyta</taxon>
        <taxon>Magnoliopsida</taxon>
        <taxon>eudicotyledons</taxon>
        <taxon>Gunneridae</taxon>
        <taxon>Pentapetalae</taxon>
        <taxon>asterids</taxon>
        <taxon>lamiids</taxon>
        <taxon>Solanales</taxon>
        <taxon>Solanaceae</taxon>
        <taxon>Solanoideae</taxon>
        <taxon>Solaneae</taxon>
        <taxon>Solanum</taxon>
    </lineage>
</organism>
<reference evidence="2 3" key="1">
    <citation type="submission" date="2023-10" db="EMBL/GenBank/DDBJ databases">
        <title>Genome-Wide Identification Analysis in wild type Solanum Pinnatisectum Reveals Some Genes Defensing Phytophthora Infestans.</title>
        <authorList>
            <person name="Sun C."/>
        </authorList>
    </citation>
    <scope>NUCLEOTIDE SEQUENCE [LARGE SCALE GENOMIC DNA]</scope>
    <source>
        <strain evidence="2">LQN</strain>
        <tissue evidence="2">Leaf</tissue>
    </source>
</reference>